<dbReference type="AlphaFoldDB" id="R5LT66"/>
<gene>
    <name evidence="9" type="ORF">BN569_01973</name>
</gene>
<accession>R5LT66</accession>
<evidence type="ECO:0000256" key="3">
    <source>
        <dbReference type="ARBA" id="ARBA00022475"/>
    </source>
</evidence>
<keyword evidence="9" id="KW-0012">Acyltransferase</keyword>
<comment type="caution">
    <text evidence="9">The sequence shown here is derived from an EMBL/GenBank/DDBJ whole genome shotgun (WGS) entry which is preliminary data.</text>
</comment>
<evidence type="ECO:0000313" key="9">
    <source>
        <dbReference type="EMBL" id="CCY76202.1"/>
    </source>
</evidence>
<feature type="transmembrane region" description="Helical" evidence="7">
    <location>
        <begin position="39"/>
        <end position="61"/>
    </location>
</feature>
<feature type="transmembrane region" description="Helical" evidence="7">
    <location>
        <begin position="250"/>
        <end position="270"/>
    </location>
</feature>
<reference evidence="9" key="1">
    <citation type="submission" date="2012-11" db="EMBL/GenBank/DDBJ databases">
        <title>Dependencies among metagenomic species, viruses, plasmids and units of genetic variation.</title>
        <authorList>
            <person name="Nielsen H.B."/>
            <person name="Almeida M."/>
            <person name="Juncker A.S."/>
            <person name="Rasmussen S."/>
            <person name="Li J."/>
            <person name="Sunagawa S."/>
            <person name="Plichta D."/>
            <person name="Gautier L."/>
            <person name="Le Chatelier E."/>
            <person name="Peletier E."/>
            <person name="Bonde I."/>
            <person name="Nielsen T."/>
            <person name="Manichanh C."/>
            <person name="Arumugam M."/>
            <person name="Batto J."/>
            <person name="Santos M.B.Q.D."/>
            <person name="Blom N."/>
            <person name="Borruel N."/>
            <person name="Burgdorf K.S."/>
            <person name="Boumezbeur F."/>
            <person name="Casellas F."/>
            <person name="Dore J."/>
            <person name="Guarner F."/>
            <person name="Hansen T."/>
            <person name="Hildebrand F."/>
            <person name="Kaas R.S."/>
            <person name="Kennedy S."/>
            <person name="Kristiansen K."/>
            <person name="Kultima J.R."/>
            <person name="Leonard P."/>
            <person name="Levenez F."/>
            <person name="Lund O."/>
            <person name="Moumen B."/>
            <person name="Le Paslier D."/>
            <person name="Pons N."/>
            <person name="Pedersen O."/>
            <person name="Prifti E."/>
            <person name="Qin J."/>
            <person name="Raes J."/>
            <person name="Tap J."/>
            <person name="Tims S."/>
            <person name="Ussery D.W."/>
            <person name="Yamada T."/>
            <person name="MetaHit consortium"/>
            <person name="Renault P."/>
            <person name="Sicheritz-Ponten T."/>
            <person name="Bork P."/>
            <person name="Wang J."/>
            <person name="Brunak S."/>
            <person name="Ehrlich S.D."/>
        </authorList>
    </citation>
    <scope>NUCLEOTIDE SEQUENCE [LARGE SCALE GENOMIC DNA]</scope>
</reference>
<evidence type="ECO:0000256" key="1">
    <source>
        <dbReference type="ARBA" id="ARBA00004651"/>
    </source>
</evidence>
<feature type="transmembrane region" description="Helical" evidence="7">
    <location>
        <begin position="7"/>
        <end position="27"/>
    </location>
</feature>
<evidence type="ECO:0000259" key="8">
    <source>
        <dbReference type="Pfam" id="PF01757"/>
    </source>
</evidence>
<evidence type="ECO:0000313" key="10">
    <source>
        <dbReference type="Proteomes" id="UP000018300"/>
    </source>
</evidence>
<keyword evidence="5 7" id="KW-1133">Transmembrane helix</keyword>
<evidence type="ECO:0000256" key="2">
    <source>
        <dbReference type="ARBA" id="ARBA00007400"/>
    </source>
</evidence>
<evidence type="ECO:0000256" key="5">
    <source>
        <dbReference type="ARBA" id="ARBA00022989"/>
    </source>
</evidence>
<dbReference type="InterPro" id="IPR002656">
    <property type="entry name" value="Acyl_transf_3_dom"/>
</dbReference>
<feature type="transmembrane region" description="Helical" evidence="7">
    <location>
        <begin position="162"/>
        <end position="184"/>
    </location>
</feature>
<protein>
    <submittedName>
        <fullName evidence="9">Putative acyltransferase</fullName>
    </submittedName>
</protein>
<dbReference type="GO" id="GO:0005886">
    <property type="term" value="C:plasma membrane"/>
    <property type="evidence" value="ECO:0007669"/>
    <property type="project" value="UniProtKB-SubCell"/>
</dbReference>
<feature type="transmembrane region" description="Helical" evidence="7">
    <location>
        <begin position="321"/>
        <end position="341"/>
    </location>
</feature>
<dbReference type="PANTHER" id="PTHR40074">
    <property type="entry name" value="O-ACETYLTRANSFERASE WECH"/>
    <property type="match status" value="1"/>
</dbReference>
<feature type="transmembrane region" description="Helical" evidence="7">
    <location>
        <begin position="220"/>
        <end position="238"/>
    </location>
</feature>
<feature type="transmembrane region" description="Helical" evidence="7">
    <location>
        <begin position="82"/>
        <end position="102"/>
    </location>
</feature>
<organism evidence="9 10">
    <name type="scientific">Eshraghiella crossota CAG:259</name>
    <dbReference type="NCBI Taxonomy" id="1263062"/>
    <lineage>
        <taxon>Bacteria</taxon>
        <taxon>Bacillati</taxon>
        <taxon>Bacillota</taxon>
        <taxon>Clostridia</taxon>
        <taxon>Lachnospirales</taxon>
        <taxon>Lachnospiraceae</taxon>
        <taxon>Eshraghiella</taxon>
    </lineage>
</organism>
<feature type="transmembrane region" description="Helical" evidence="7">
    <location>
        <begin position="291"/>
        <end position="309"/>
    </location>
</feature>
<name>R5LT66_9FIRM</name>
<dbReference type="PANTHER" id="PTHR40074:SF2">
    <property type="entry name" value="O-ACETYLTRANSFERASE WECH"/>
    <property type="match status" value="1"/>
</dbReference>
<dbReference type="GO" id="GO:0009246">
    <property type="term" value="P:enterobacterial common antigen biosynthetic process"/>
    <property type="evidence" value="ECO:0007669"/>
    <property type="project" value="TreeGrafter"/>
</dbReference>
<evidence type="ECO:0000256" key="7">
    <source>
        <dbReference type="SAM" id="Phobius"/>
    </source>
</evidence>
<keyword evidence="9" id="KW-0808">Transferase</keyword>
<dbReference type="GO" id="GO:0016413">
    <property type="term" value="F:O-acetyltransferase activity"/>
    <property type="evidence" value="ECO:0007669"/>
    <property type="project" value="TreeGrafter"/>
</dbReference>
<sequence>MENNKKYILYFDLLNIFACFAVVALHVNGAVHTFAKTRNWVSCMFIEALFYFAVPVFFMLTGATLMNYRKRYDTGAFFKKRIFKTFVPFMIWSIIGICWSIFYTKGMKISDINTPAKFISAVINCKGMGIYWFFPALFSVYLTIPLFSLVDEDKRIGKKGIFTYLILVYIVLNVLLPFVCRLTGIQWNSALNAVSCGGYVVWFLIGYLLANTDINKKFRILIYILGLLGFFMYFYLTVQNSFKTGRFDKTYAGYMNIPAIFMGTAVFVLFKYGKWNLIERHEKAVRIVRNLSSASFGAYLIHYYLKYFSIRHFGIDPRSTLYRIVGTFIIYGLSVIIVRVIQKIPVIRKMVP</sequence>
<keyword evidence="3" id="KW-1003">Cell membrane</keyword>
<comment type="similarity">
    <text evidence="2">Belongs to the acyltransferase 3 family.</text>
</comment>
<feature type="transmembrane region" description="Helical" evidence="7">
    <location>
        <begin position="190"/>
        <end position="208"/>
    </location>
</feature>
<dbReference type="EMBL" id="CAYU010000021">
    <property type="protein sequence ID" value="CCY76202.1"/>
    <property type="molecule type" value="Genomic_DNA"/>
</dbReference>
<evidence type="ECO:0000256" key="6">
    <source>
        <dbReference type="ARBA" id="ARBA00023136"/>
    </source>
</evidence>
<keyword evidence="6 7" id="KW-0472">Membrane</keyword>
<comment type="subcellular location">
    <subcellularLocation>
        <location evidence="1">Cell membrane</location>
        <topology evidence="1">Multi-pass membrane protein</topology>
    </subcellularLocation>
</comment>
<proteinExistence type="inferred from homology"/>
<evidence type="ECO:0000256" key="4">
    <source>
        <dbReference type="ARBA" id="ARBA00022692"/>
    </source>
</evidence>
<feature type="transmembrane region" description="Helical" evidence="7">
    <location>
        <begin position="130"/>
        <end position="150"/>
    </location>
</feature>
<keyword evidence="4 7" id="KW-0812">Transmembrane</keyword>
<dbReference type="Proteomes" id="UP000018300">
    <property type="component" value="Unassembled WGS sequence"/>
</dbReference>
<feature type="domain" description="Acyltransferase 3" evidence="8">
    <location>
        <begin position="9"/>
        <end position="338"/>
    </location>
</feature>
<dbReference type="Pfam" id="PF01757">
    <property type="entry name" value="Acyl_transf_3"/>
    <property type="match status" value="1"/>
</dbReference>